<reference evidence="1 2" key="1">
    <citation type="submission" date="2016-03" db="EMBL/GenBank/DDBJ databases">
        <title>Genome sequence of Providencia stuartii strain, isolated from the salivary glands of larval Lucilia sericata.</title>
        <authorList>
            <person name="Yuan Y."/>
            <person name="Zhang Y."/>
            <person name="Fu S."/>
            <person name="Crippen T.L."/>
            <person name="Visi D."/>
            <person name="Benbow M.E."/>
            <person name="Allen M."/>
            <person name="Tomberlin J.K."/>
            <person name="Sze S.-H."/>
            <person name="Tarone A.M."/>
        </authorList>
    </citation>
    <scope>NUCLEOTIDE SEQUENCE [LARGE SCALE GENOMIC DNA]</scope>
    <source>
        <strain evidence="1 2">Crippen</strain>
    </source>
</reference>
<name>A0A1S1HP02_PROST</name>
<proteinExistence type="predicted"/>
<protein>
    <submittedName>
        <fullName evidence="1">Uncharacterized protein</fullName>
    </submittedName>
</protein>
<keyword evidence="2" id="KW-1185">Reference proteome</keyword>
<dbReference type="Pfam" id="PF26211">
    <property type="entry name" value="Phage_phiTE_072"/>
    <property type="match status" value="1"/>
</dbReference>
<accession>A0A1S1HP02</accession>
<evidence type="ECO:0000313" key="1">
    <source>
        <dbReference type="EMBL" id="OHT23126.1"/>
    </source>
</evidence>
<comment type="caution">
    <text evidence="1">The sequence shown here is derived from an EMBL/GenBank/DDBJ whole genome shotgun (WGS) entry which is preliminary data.</text>
</comment>
<dbReference type="AlphaFoldDB" id="A0A1S1HP02"/>
<sequence>MKVEQSQVTKLVISEVQNHDPIHVYLEDYGDNRRGRVTISEFGKSWSCYWGGMGMSLAEFLLWITNQYWIGYLDSRLESEIDADNEENIAFVKKEIMRCRRKGIIDEFDARSMFDDVEYSEDIMHDILYPRLGDDYKKLFDRDPYSANWPKQENPDYWRMESRLNVIREALKQLKAE</sequence>
<gene>
    <name evidence="1" type="ORF">A3Q29_06755</name>
</gene>
<organism evidence="1 2">
    <name type="scientific">Providencia stuartii</name>
    <dbReference type="NCBI Taxonomy" id="588"/>
    <lineage>
        <taxon>Bacteria</taxon>
        <taxon>Pseudomonadati</taxon>
        <taxon>Pseudomonadota</taxon>
        <taxon>Gammaproteobacteria</taxon>
        <taxon>Enterobacterales</taxon>
        <taxon>Morganellaceae</taxon>
        <taxon>Providencia</taxon>
    </lineage>
</organism>
<dbReference type="Proteomes" id="UP000179588">
    <property type="component" value="Unassembled WGS sequence"/>
</dbReference>
<dbReference type="EMBL" id="LVIE01000190">
    <property type="protein sequence ID" value="OHT23126.1"/>
    <property type="molecule type" value="Genomic_DNA"/>
</dbReference>
<dbReference type="InterPro" id="IPR058701">
    <property type="entry name" value="PhiTE_072-like"/>
</dbReference>
<evidence type="ECO:0000313" key="2">
    <source>
        <dbReference type="Proteomes" id="UP000179588"/>
    </source>
</evidence>